<dbReference type="EMBL" id="KK107499">
    <property type="protein sequence ID" value="EZA49727.1"/>
    <property type="molecule type" value="Genomic_DNA"/>
</dbReference>
<keyword evidence="2" id="KW-1185">Reference proteome</keyword>
<gene>
    <name evidence="1" type="ORF">X777_11599</name>
</gene>
<dbReference type="AlphaFoldDB" id="A0A026W0Y4"/>
<reference evidence="1 2" key="1">
    <citation type="journal article" date="2014" name="Curr. Biol.">
        <title>The genome of the clonal raider ant Cerapachys biroi.</title>
        <authorList>
            <person name="Oxley P.R."/>
            <person name="Ji L."/>
            <person name="Fetter-Pruneda I."/>
            <person name="McKenzie S.K."/>
            <person name="Li C."/>
            <person name="Hu H."/>
            <person name="Zhang G."/>
            <person name="Kronauer D.J."/>
        </authorList>
    </citation>
    <scope>NUCLEOTIDE SEQUENCE [LARGE SCALE GENOMIC DNA]</scope>
</reference>
<name>A0A026W0Y4_OOCBI</name>
<organism evidence="1 2">
    <name type="scientific">Ooceraea biroi</name>
    <name type="common">Clonal raider ant</name>
    <name type="synonym">Cerapachys biroi</name>
    <dbReference type="NCBI Taxonomy" id="2015173"/>
    <lineage>
        <taxon>Eukaryota</taxon>
        <taxon>Metazoa</taxon>
        <taxon>Ecdysozoa</taxon>
        <taxon>Arthropoda</taxon>
        <taxon>Hexapoda</taxon>
        <taxon>Insecta</taxon>
        <taxon>Pterygota</taxon>
        <taxon>Neoptera</taxon>
        <taxon>Endopterygota</taxon>
        <taxon>Hymenoptera</taxon>
        <taxon>Apocrita</taxon>
        <taxon>Aculeata</taxon>
        <taxon>Formicoidea</taxon>
        <taxon>Formicidae</taxon>
        <taxon>Dorylinae</taxon>
        <taxon>Ooceraea</taxon>
    </lineage>
</organism>
<protein>
    <submittedName>
        <fullName evidence="1">Uncharacterized protein</fullName>
    </submittedName>
</protein>
<proteinExistence type="predicted"/>
<sequence length="60" mass="6998">MRRSDKGLHGRRGRRWFHPLRPLLEEDDGAVVNSEGVIKTMIIHPFLRRLCERATATDDD</sequence>
<accession>A0A026W0Y4</accession>
<evidence type="ECO:0000313" key="2">
    <source>
        <dbReference type="Proteomes" id="UP000053097"/>
    </source>
</evidence>
<dbReference type="Proteomes" id="UP000053097">
    <property type="component" value="Unassembled WGS sequence"/>
</dbReference>
<evidence type="ECO:0000313" key="1">
    <source>
        <dbReference type="EMBL" id="EZA49727.1"/>
    </source>
</evidence>